<comment type="catalytic activity">
    <reaction evidence="7 8">
        <text>L-arginine + H2O = L-citrulline + NH4(+)</text>
        <dbReference type="Rhea" id="RHEA:19597"/>
        <dbReference type="ChEBI" id="CHEBI:15377"/>
        <dbReference type="ChEBI" id="CHEBI:28938"/>
        <dbReference type="ChEBI" id="CHEBI:32682"/>
        <dbReference type="ChEBI" id="CHEBI:57743"/>
        <dbReference type="EC" id="3.5.3.6"/>
    </reaction>
</comment>
<name>A0A939EAI0_9HYPH</name>
<reference evidence="10" key="1">
    <citation type="submission" date="2020-12" db="EMBL/GenBank/DDBJ databases">
        <title>Oil enriched cultivation method for isolating marine PHA-producing bacteria.</title>
        <authorList>
            <person name="Zheng W."/>
            <person name="Yu S."/>
            <person name="Huang Y."/>
        </authorList>
    </citation>
    <scope>NUCLEOTIDE SEQUENCE</scope>
    <source>
        <strain evidence="10">SY-2-12</strain>
    </source>
</reference>
<dbReference type="HAMAP" id="MF_00242">
    <property type="entry name" value="Arg_deiminase"/>
    <property type="match status" value="1"/>
</dbReference>
<dbReference type="EMBL" id="JAEKJZ010000001">
    <property type="protein sequence ID" value="MBN9669632.1"/>
    <property type="molecule type" value="Genomic_DNA"/>
</dbReference>
<dbReference type="GO" id="GO:0019546">
    <property type="term" value="P:L-arginine deiminase pathway"/>
    <property type="evidence" value="ECO:0007669"/>
    <property type="project" value="UniProtKB-UniRule"/>
</dbReference>
<dbReference type="SUPFAM" id="SSF55909">
    <property type="entry name" value="Pentein"/>
    <property type="match status" value="1"/>
</dbReference>
<sequence>MATLGVHSEIGKLRKVMVARPSVAHERLTPGNCHDLLFDDVLWVHQARVDHDDFRLKMKAHDVEVVDLQDLLAEMLDQVPEGRKFVLDRRITANLVGPGFARFMRPWLDELDGAKLARLLMGGITIHDLPQEMVTPLVRSIVDPTEFLLNPIPNSLFQRDPSCWIYGGVTVNPMFWPARKPETLYQRAVYKFHPMFTQEEFDIWWGDSDEDFASASMEGGDVMPIGKGVVLIGMGERTTRQAVQQVAERLFAKEAAERVIACAMPKSRAAMHLDTVFSCLDHDKVTAFREVVDEITCFSIRPGDGVQIIDVRKEDAHLFDVYKDALGLKDLTVIGTGGNDFQAEREQWDDGNNVVALAPGVVVGYDRNTHTNTLLRKAGIEVITIHGSELGRGRGGGHCMTCPILRDPAY</sequence>
<keyword evidence="6 8" id="KW-0378">Hydrolase</keyword>
<keyword evidence="4 8" id="KW-0963">Cytoplasm</keyword>
<evidence type="ECO:0000256" key="8">
    <source>
        <dbReference type="HAMAP-Rule" id="MF_00242"/>
    </source>
</evidence>
<evidence type="ECO:0000256" key="1">
    <source>
        <dbReference type="ARBA" id="ARBA00004496"/>
    </source>
</evidence>
<comment type="similarity">
    <text evidence="3 8">Belongs to the arginine deiminase family.</text>
</comment>
<dbReference type="Proteomes" id="UP000664096">
    <property type="component" value="Unassembled WGS sequence"/>
</dbReference>
<dbReference type="GO" id="GO:0016990">
    <property type="term" value="F:arginine deiminase activity"/>
    <property type="evidence" value="ECO:0007669"/>
    <property type="project" value="UniProtKB-UniRule"/>
</dbReference>
<dbReference type="PRINTS" id="PR01466">
    <property type="entry name" value="ARGDEIMINASE"/>
</dbReference>
<proteinExistence type="inferred from homology"/>
<evidence type="ECO:0000256" key="3">
    <source>
        <dbReference type="ARBA" id="ARBA00010206"/>
    </source>
</evidence>
<dbReference type="PANTHER" id="PTHR47271:SF3">
    <property type="entry name" value="ARGININE DEIMINASE"/>
    <property type="match status" value="1"/>
</dbReference>
<evidence type="ECO:0000256" key="6">
    <source>
        <dbReference type="ARBA" id="ARBA00022801"/>
    </source>
</evidence>
<evidence type="ECO:0000256" key="4">
    <source>
        <dbReference type="ARBA" id="ARBA00022490"/>
    </source>
</evidence>
<dbReference type="RefSeq" id="WP_207139181.1">
    <property type="nucleotide sequence ID" value="NZ_JAEKJZ010000001.1"/>
</dbReference>
<dbReference type="Gene3D" id="1.10.3930.10">
    <property type="entry name" value="Arginine deiminase"/>
    <property type="match status" value="1"/>
</dbReference>
<evidence type="ECO:0000256" key="7">
    <source>
        <dbReference type="ARBA" id="ARBA00049429"/>
    </source>
</evidence>
<feature type="active site" description="Amidino-cysteine intermediate" evidence="8 9">
    <location>
        <position position="399"/>
    </location>
</feature>
<dbReference type="Pfam" id="PF02274">
    <property type="entry name" value="ADI"/>
    <property type="match status" value="1"/>
</dbReference>
<gene>
    <name evidence="8 10" type="primary">arcA</name>
    <name evidence="10" type="ORF">JF539_04735</name>
</gene>
<dbReference type="AlphaFoldDB" id="A0A939EAI0"/>
<comment type="caution">
    <text evidence="10">The sequence shown here is derived from an EMBL/GenBank/DDBJ whole genome shotgun (WGS) entry which is preliminary data.</text>
</comment>
<comment type="subcellular location">
    <subcellularLocation>
        <location evidence="1 8">Cytoplasm</location>
    </subcellularLocation>
</comment>
<evidence type="ECO:0000256" key="5">
    <source>
        <dbReference type="ARBA" id="ARBA00022503"/>
    </source>
</evidence>
<dbReference type="NCBIfam" id="NF002381">
    <property type="entry name" value="PRK01388.1"/>
    <property type="match status" value="1"/>
</dbReference>
<evidence type="ECO:0000256" key="9">
    <source>
        <dbReference type="PIRSR" id="PIRSR006356-1"/>
    </source>
</evidence>
<dbReference type="Gene3D" id="3.75.10.10">
    <property type="entry name" value="L-arginine/glycine Amidinotransferase, Chain A"/>
    <property type="match status" value="1"/>
</dbReference>
<keyword evidence="5 8" id="KW-0056">Arginine metabolism</keyword>
<comment type="pathway">
    <text evidence="2 8">Amino-acid degradation; L-arginine degradation via ADI pathway; carbamoyl phosphate from L-arginine: step 1/2.</text>
</comment>
<accession>A0A939EAI0</accession>
<protein>
    <recommendedName>
        <fullName evidence="8">Arginine deiminase</fullName>
        <shortName evidence="8">ADI</shortName>
        <ecNumber evidence="8">3.5.3.6</ecNumber>
    </recommendedName>
    <alternativeName>
        <fullName evidence="8">Arginine dihydrolase</fullName>
        <shortName evidence="8">AD</shortName>
    </alternativeName>
</protein>
<dbReference type="PIRSF" id="PIRSF006356">
    <property type="entry name" value="Arg_deiminase"/>
    <property type="match status" value="1"/>
</dbReference>
<dbReference type="InterPro" id="IPR003876">
    <property type="entry name" value="Arg_deiminase"/>
</dbReference>
<dbReference type="GO" id="GO:0005737">
    <property type="term" value="C:cytoplasm"/>
    <property type="evidence" value="ECO:0007669"/>
    <property type="project" value="UniProtKB-SubCell"/>
</dbReference>
<dbReference type="EC" id="3.5.3.6" evidence="8"/>
<dbReference type="PANTHER" id="PTHR47271">
    <property type="entry name" value="ARGININE DEIMINASE"/>
    <property type="match status" value="1"/>
</dbReference>
<organism evidence="10 11">
    <name type="scientific">Roseibium aggregatum</name>
    <dbReference type="NCBI Taxonomy" id="187304"/>
    <lineage>
        <taxon>Bacteria</taxon>
        <taxon>Pseudomonadati</taxon>
        <taxon>Pseudomonadota</taxon>
        <taxon>Alphaproteobacteria</taxon>
        <taxon>Hyphomicrobiales</taxon>
        <taxon>Stappiaceae</taxon>
        <taxon>Roseibium</taxon>
    </lineage>
</organism>
<evidence type="ECO:0000256" key="2">
    <source>
        <dbReference type="ARBA" id="ARBA00005213"/>
    </source>
</evidence>
<dbReference type="NCBIfam" id="TIGR01078">
    <property type="entry name" value="arcA"/>
    <property type="match status" value="1"/>
</dbReference>
<evidence type="ECO:0000313" key="10">
    <source>
        <dbReference type="EMBL" id="MBN9669632.1"/>
    </source>
</evidence>
<evidence type="ECO:0000313" key="11">
    <source>
        <dbReference type="Proteomes" id="UP000664096"/>
    </source>
</evidence>